<sequence length="74" mass="8777">MKYVYAILTVVENNPIMQTYVSDKPMTGRQLLDEVILTEEEKKKYKDWTDARKIIEDMNKTQSIRVEIQEVEVP</sequence>
<name>A0A1I5RJF9_9FIRM</name>
<keyword evidence="2" id="KW-1185">Reference proteome</keyword>
<reference evidence="1 2" key="1">
    <citation type="submission" date="2016-10" db="EMBL/GenBank/DDBJ databases">
        <authorList>
            <person name="de Groot N.N."/>
        </authorList>
    </citation>
    <scope>NUCLEOTIDE SEQUENCE [LARGE SCALE GENOMIC DNA]</scope>
    <source>
        <strain evidence="1 2">DSM 20678</strain>
    </source>
</reference>
<accession>A0A1I5RJF9</accession>
<gene>
    <name evidence="1" type="ORF">SAMN05444406_1014</name>
</gene>
<evidence type="ECO:0000313" key="1">
    <source>
        <dbReference type="EMBL" id="SFP58401.1"/>
    </source>
</evidence>
<dbReference type="Proteomes" id="UP000198577">
    <property type="component" value="Unassembled WGS sequence"/>
</dbReference>
<evidence type="ECO:0000313" key="2">
    <source>
        <dbReference type="Proteomes" id="UP000198577"/>
    </source>
</evidence>
<dbReference type="OrthoDB" id="2112505at2"/>
<dbReference type="STRING" id="937334.SAMN05444406_1014"/>
<dbReference type="EMBL" id="FOXR01000001">
    <property type="protein sequence ID" value="SFP58401.1"/>
    <property type="molecule type" value="Genomic_DNA"/>
</dbReference>
<protein>
    <submittedName>
        <fullName evidence="1">Uncharacterized protein</fullName>
    </submittedName>
</protein>
<dbReference type="AlphaFoldDB" id="A0A1I5RJF9"/>
<proteinExistence type="predicted"/>
<dbReference type="RefSeq" id="WP_025746561.1">
    <property type="nucleotide sequence ID" value="NZ_FOXR01000001.1"/>
</dbReference>
<organism evidence="1 2">
    <name type="scientific">Caldicoprobacter faecalis</name>
    <dbReference type="NCBI Taxonomy" id="937334"/>
    <lineage>
        <taxon>Bacteria</taxon>
        <taxon>Bacillati</taxon>
        <taxon>Bacillota</taxon>
        <taxon>Clostridia</taxon>
        <taxon>Caldicoprobacterales</taxon>
        <taxon>Caldicoprobacteraceae</taxon>
        <taxon>Caldicoprobacter</taxon>
    </lineage>
</organism>